<dbReference type="EMBL" id="BAAASL010000024">
    <property type="protein sequence ID" value="GAA2724017.1"/>
    <property type="molecule type" value="Genomic_DNA"/>
</dbReference>
<evidence type="ECO:0000313" key="3">
    <source>
        <dbReference type="EMBL" id="GAA2724017.1"/>
    </source>
</evidence>
<keyword evidence="4" id="KW-1185">Reference proteome</keyword>
<sequence>MYRPAWLAALAGAALLGPGLALSPVAQASEASQGLPPELALFGCSHAWSDRDKDGEADIDRTDVNVRSGPHATSDGGPCSVLFQLDRDDHVYYHCYTTTNSEGTWTHLRKRGGSQMGWVKDTFLPGGGSSERC</sequence>
<accession>A0ABP6GL84</accession>
<name>A0ABP6GL84_9ACTN</name>
<evidence type="ECO:0000256" key="1">
    <source>
        <dbReference type="SAM" id="MobiDB-lite"/>
    </source>
</evidence>
<evidence type="ECO:0008006" key="5">
    <source>
        <dbReference type="Google" id="ProtNLM"/>
    </source>
</evidence>
<keyword evidence="2" id="KW-0732">Signal</keyword>
<evidence type="ECO:0000313" key="4">
    <source>
        <dbReference type="Proteomes" id="UP001500886"/>
    </source>
</evidence>
<protein>
    <recommendedName>
        <fullName evidence="5">SH3 domain-containing protein</fullName>
    </recommendedName>
</protein>
<feature type="compositionally biased region" description="Basic and acidic residues" evidence="1">
    <location>
        <begin position="52"/>
        <end position="64"/>
    </location>
</feature>
<proteinExistence type="predicted"/>
<dbReference type="Proteomes" id="UP001500886">
    <property type="component" value="Unassembled WGS sequence"/>
</dbReference>
<feature type="signal peptide" evidence="2">
    <location>
        <begin position="1"/>
        <end position="28"/>
    </location>
</feature>
<comment type="caution">
    <text evidence="3">The sequence shown here is derived from an EMBL/GenBank/DDBJ whole genome shotgun (WGS) entry which is preliminary data.</text>
</comment>
<reference evidence="4" key="1">
    <citation type="journal article" date="2019" name="Int. J. Syst. Evol. Microbiol.">
        <title>The Global Catalogue of Microorganisms (GCM) 10K type strain sequencing project: providing services to taxonomists for standard genome sequencing and annotation.</title>
        <authorList>
            <consortium name="The Broad Institute Genomics Platform"/>
            <consortium name="The Broad Institute Genome Sequencing Center for Infectious Disease"/>
            <person name="Wu L."/>
            <person name="Ma J."/>
        </authorList>
    </citation>
    <scope>NUCLEOTIDE SEQUENCE [LARGE SCALE GENOMIC DNA]</scope>
    <source>
        <strain evidence="4">JCM 4542</strain>
    </source>
</reference>
<organism evidence="3 4">
    <name type="scientific">Streptomyces luteosporeus</name>
    <dbReference type="NCBI Taxonomy" id="173856"/>
    <lineage>
        <taxon>Bacteria</taxon>
        <taxon>Bacillati</taxon>
        <taxon>Actinomycetota</taxon>
        <taxon>Actinomycetes</taxon>
        <taxon>Kitasatosporales</taxon>
        <taxon>Streptomycetaceae</taxon>
        <taxon>Streptomyces</taxon>
    </lineage>
</organism>
<feature type="chain" id="PRO_5045235776" description="SH3 domain-containing protein" evidence="2">
    <location>
        <begin position="29"/>
        <end position="133"/>
    </location>
</feature>
<feature type="region of interest" description="Disordered" evidence="1">
    <location>
        <begin position="52"/>
        <end position="74"/>
    </location>
</feature>
<evidence type="ECO:0000256" key="2">
    <source>
        <dbReference type="SAM" id="SignalP"/>
    </source>
</evidence>
<gene>
    <name evidence="3" type="ORF">GCM10010315_52740</name>
</gene>
<dbReference type="RefSeq" id="WP_344438654.1">
    <property type="nucleotide sequence ID" value="NZ_BAAASL010000024.1"/>
</dbReference>